<dbReference type="PANTHER" id="PTHR10039:SF14">
    <property type="entry name" value="NACHT DOMAIN-CONTAINING PROTEIN"/>
    <property type="match status" value="1"/>
</dbReference>
<name>A0AAD5VS63_9AGAR</name>
<keyword evidence="3" id="KW-0732">Signal</keyword>
<dbReference type="InterPro" id="IPR056884">
    <property type="entry name" value="NPHP3-like_N"/>
</dbReference>
<feature type="domain" description="NACHT" evidence="4">
    <location>
        <begin position="449"/>
        <end position="564"/>
    </location>
</feature>
<accession>A0AAD5VS63</accession>
<dbReference type="InterPro" id="IPR027417">
    <property type="entry name" value="P-loop_NTPase"/>
</dbReference>
<keyword evidence="6" id="KW-1185">Reference proteome</keyword>
<sequence length="936" mass="104818">MYTLVALVSILTFVNAAPSELSGRSANEQTYCCDSLKNPTFFSFAAPAGINAGNVGYNCTLVNSVACARQTACCSGVVEARSAGLTQVESRKSSPRNLTSDSRPRDSSNSSSVRIWSDHNTQATASDHPPWLGMNHSRNPNPQSRSFPSSFHSEEESRHAFQPPQPVRGPRFIPLSEHERLRNDGSTNPFCEAPLGFEKTSSGAPQRPEAPHSQWDQRLYSLGISDRRAIRRSSPYPSFVPSSSINLQEKMPVASAEPRVPSAMIVGERLVVKEITEMSPQGKSAITSPEVIRPSIKNLLNPLVSVETVIQRQSLPESLLSIPANRSSHLIPSTRTESGPSNRLRPNWTLSGNNQHGYPLIDQDIGTNIFTGAHDIAINGSTFNVINTSQAQAQLERSEALIWLRTSMLDGAEHDSADRDPPPRCHPGTRTTILQRTHQWIDDPNREKRLLWVRGPAGVGKSAIVQTLADILSATQRLGASLFFSRPNGRSNPQLVFPTIAYQLAVRDAAYREYIDELRLLDSRPLELKAMKEQFRLLFVEPFVNRMLRDGQDDLLIAIDGLDECGGEPHSSDHTFHHKRSLEEVHCDIIQLIAGFVRDHPSIPLIWIIASRPESHIKAIFLSGDVNGSYREEDIPVDSDEACRDVEVFLHASFKNIQEKYRDRIREDPWPNSAKFLQITRAASGLFVFAEVVIRFIGDPNIRKPIAQLEYVLAALANLQVSRSARKPLSVLDAIYTAILSRVPSDVLNDTKQVLSILLRAHRNTSVTFREIYEHLEITQEDAIMALDHLHSVIFFSGANVIETSRPLFYHASFRDFLKDPTRSGDYAVKEWPFDLLRYLPNMFDREPCSVENLPSWEDPWPAQQSWRLLETILTNLTSSPLGVSIEFMSFKYFIPTEQLRSVLSGLNFRKILFLSKFNEASHLLDLLGSKVSFAP</sequence>
<reference evidence="5" key="1">
    <citation type="submission" date="2022-07" db="EMBL/GenBank/DDBJ databases">
        <title>Genome Sequence of Leucocoprinus birnbaumii.</title>
        <authorList>
            <person name="Buettner E."/>
        </authorList>
    </citation>
    <scope>NUCLEOTIDE SEQUENCE</scope>
    <source>
        <strain evidence="5">VT141</strain>
    </source>
</reference>
<dbReference type="SUPFAM" id="SSF52540">
    <property type="entry name" value="P-loop containing nucleoside triphosphate hydrolases"/>
    <property type="match status" value="1"/>
</dbReference>
<evidence type="ECO:0000256" key="1">
    <source>
        <dbReference type="ARBA" id="ARBA00022737"/>
    </source>
</evidence>
<feature type="chain" id="PRO_5041947059" description="NACHT domain-containing protein" evidence="3">
    <location>
        <begin position="17"/>
        <end position="936"/>
    </location>
</feature>
<protein>
    <recommendedName>
        <fullName evidence="4">NACHT domain-containing protein</fullName>
    </recommendedName>
</protein>
<dbReference type="AlphaFoldDB" id="A0AAD5VS63"/>
<evidence type="ECO:0000259" key="4">
    <source>
        <dbReference type="PROSITE" id="PS50837"/>
    </source>
</evidence>
<evidence type="ECO:0000256" key="2">
    <source>
        <dbReference type="SAM" id="MobiDB-lite"/>
    </source>
</evidence>
<keyword evidence="1" id="KW-0677">Repeat</keyword>
<dbReference type="PANTHER" id="PTHR10039">
    <property type="entry name" value="AMELOGENIN"/>
    <property type="match status" value="1"/>
</dbReference>
<organism evidence="5 6">
    <name type="scientific">Leucocoprinus birnbaumii</name>
    <dbReference type="NCBI Taxonomy" id="56174"/>
    <lineage>
        <taxon>Eukaryota</taxon>
        <taxon>Fungi</taxon>
        <taxon>Dikarya</taxon>
        <taxon>Basidiomycota</taxon>
        <taxon>Agaricomycotina</taxon>
        <taxon>Agaricomycetes</taxon>
        <taxon>Agaricomycetidae</taxon>
        <taxon>Agaricales</taxon>
        <taxon>Agaricineae</taxon>
        <taxon>Agaricaceae</taxon>
        <taxon>Leucocoprinus</taxon>
    </lineage>
</organism>
<gene>
    <name evidence="5" type="ORF">NP233_g5801</name>
</gene>
<dbReference type="Gene3D" id="3.40.50.300">
    <property type="entry name" value="P-loop containing nucleotide triphosphate hydrolases"/>
    <property type="match status" value="1"/>
</dbReference>
<evidence type="ECO:0000256" key="3">
    <source>
        <dbReference type="SAM" id="SignalP"/>
    </source>
</evidence>
<evidence type="ECO:0000313" key="5">
    <source>
        <dbReference type="EMBL" id="KAJ3568299.1"/>
    </source>
</evidence>
<dbReference type="PROSITE" id="PS50837">
    <property type="entry name" value="NACHT"/>
    <property type="match status" value="1"/>
</dbReference>
<dbReference type="CDD" id="cd23507">
    <property type="entry name" value="hydrophobin_I"/>
    <property type="match status" value="1"/>
</dbReference>
<dbReference type="Pfam" id="PF24883">
    <property type="entry name" value="NPHP3_N"/>
    <property type="match status" value="1"/>
</dbReference>
<dbReference type="Proteomes" id="UP001213000">
    <property type="component" value="Unassembled WGS sequence"/>
</dbReference>
<dbReference type="EMBL" id="JANIEX010000354">
    <property type="protein sequence ID" value="KAJ3568299.1"/>
    <property type="molecule type" value="Genomic_DNA"/>
</dbReference>
<feature type="signal peptide" evidence="3">
    <location>
        <begin position="1"/>
        <end position="16"/>
    </location>
</feature>
<dbReference type="InterPro" id="IPR007111">
    <property type="entry name" value="NACHT_NTPase"/>
</dbReference>
<feature type="region of interest" description="Disordered" evidence="2">
    <location>
        <begin position="84"/>
        <end position="172"/>
    </location>
</feature>
<comment type="caution">
    <text evidence="5">The sequence shown here is derived from an EMBL/GenBank/DDBJ whole genome shotgun (WGS) entry which is preliminary data.</text>
</comment>
<proteinExistence type="predicted"/>
<evidence type="ECO:0000313" key="6">
    <source>
        <dbReference type="Proteomes" id="UP001213000"/>
    </source>
</evidence>